<organism evidence="2 3">
    <name type="scientific">Porphyra umbilicalis</name>
    <name type="common">Purple laver</name>
    <name type="synonym">Red alga</name>
    <dbReference type="NCBI Taxonomy" id="2786"/>
    <lineage>
        <taxon>Eukaryota</taxon>
        <taxon>Rhodophyta</taxon>
        <taxon>Bangiophyceae</taxon>
        <taxon>Bangiales</taxon>
        <taxon>Bangiaceae</taxon>
        <taxon>Porphyra</taxon>
    </lineage>
</organism>
<evidence type="ECO:0000313" key="2">
    <source>
        <dbReference type="EMBL" id="OSX72564.1"/>
    </source>
</evidence>
<evidence type="ECO:0000313" key="3">
    <source>
        <dbReference type="Proteomes" id="UP000218209"/>
    </source>
</evidence>
<dbReference type="Proteomes" id="UP000218209">
    <property type="component" value="Unassembled WGS sequence"/>
</dbReference>
<reference evidence="2 3" key="1">
    <citation type="submission" date="2017-03" db="EMBL/GenBank/DDBJ databases">
        <title>WGS assembly of Porphyra umbilicalis.</title>
        <authorList>
            <person name="Brawley S.H."/>
            <person name="Blouin N.A."/>
            <person name="Ficko-Blean E."/>
            <person name="Wheeler G.L."/>
            <person name="Lohr M."/>
            <person name="Goodson H.V."/>
            <person name="Jenkins J.W."/>
            <person name="Blaby-Haas C.E."/>
            <person name="Helliwell K.E."/>
            <person name="Chan C."/>
            <person name="Marriage T."/>
            <person name="Bhattacharya D."/>
            <person name="Klein A.S."/>
            <person name="Badis Y."/>
            <person name="Brodie J."/>
            <person name="Cao Y."/>
            <person name="Collen J."/>
            <person name="Dittami S.M."/>
            <person name="Gachon C.M."/>
            <person name="Green B.R."/>
            <person name="Karpowicz S."/>
            <person name="Kim J.W."/>
            <person name="Kudahl U."/>
            <person name="Lin S."/>
            <person name="Michel G."/>
            <person name="Mittag M."/>
            <person name="Olson B.J."/>
            <person name="Pangilinan J."/>
            <person name="Peng Y."/>
            <person name="Qiu H."/>
            <person name="Shu S."/>
            <person name="Singer J.T."/>
            <person name="Smith A.G."/>
            <person name="Sprecher B.N."/>
            <person name="Wagner V."/>
            <person name="Wang W."/>
            <person name="Wang Z.-Y."/>
            <person name="Yan J."/>
            <person name="Yarish C."/>
            <person name="Zoeuner-Riek S."/>
            <person name="Zhuang Y."/>
            <person name="Zou Y."/>
            <person name="Lindquist E.A."/>
            <person name="Grimwood J."/>
            <person name="Barry K."/>
            <person name="Rokhsar D.S."/>
            <person name="Schmutz J."/>
            <person name="Stiller J.W."/>
            <person name="Grossman A.R."/>
            <person name="Prochnik S.E."/>
        </authorList>
    </citation>
    <scope>NUCLEOTIDE SEQUENCE [LARGE SCALE GENOMIC DNA]</scope>
    <source>
        <strain evidence="2">4086291</strain>
    </source>
</reference>
<keyword evidence="3" id="KW-1185">Reference proteome</keyword>
<accession>A0A1X6NVA7</accession>
<dbReference type="EMBL" id="KV919053">
    <property type="protein sequence ID" value="OSX72564.1"/>
    <property type="molecule type" value="Genomic_DNA"/>
</dbReference>
<proteinExistence type="predicted"/>
<gene>
    <name evidence="2" type="ORF">BU14_0424s0020</name>
</gene>
<name>A0A1X6NVA7_PORUM</name>
<protein>
    <submittedName>
        <fullName evidence="2">Uncharacterized protein</fullName>
    </submittedName>
</protein>
<feature type="non-terminal residue" evidence="2">
    <location>
        <position position="1"/>
    </location>
</feature>
<evidence type="ECO:0000256" key="1">
    <source>
        <dbReference type="SAM" id="MobiDB-lite"/>
    </source>
</evidence>
<sequence length="99" mass="11394">EDLALRRSWAHCSKSVQGMNITVFWEKTADTLKTQPEVFRARSAASLWSRWSVLQRIVQKYLSADNLYRISIPSGEVEEDTKQATRSPPPSCHPYCPKR</sequence>
<dbReference type="AlphaFoldDB" id="A0A1X6NVA7"/>
<feature type="region of interest" description="Disordered" evidence="1">
    <location>
        <begin position="77"/>
        <end position="99"/>
    </location>
</feature>